<name>A0ABV5CD76_9SPHI</name>
<protein>
    <submittedName>
        <fullName evidence="5">Shikimate dehydrogenase</fullName>
    </submittedName>
</protein>
<dbReference type="EMBL" id="JBBVGT010000002">
    <property type="protein sequence ID" value="MFB5945512.1"/>
    <property type="molecule type" value="Genomic_DNA"/>
</dbReference>
<dbReference type="InterPro" id="IPR013708">
    <property type="entry name" value="Shikimate_DH-bd_N"/>
</dbReference>
<keyword evidence="2" id="KW-0560">Oxidoreductase</keyword>
<evidence type="ECO:0000256" key="3">
    <source>
        <dbReference type="ARBA" id="ARBA00023141"/>
    </source>
</evidence>
<dbReference type="Proteomes" id="UP001580928">
    <property type="component" value="Unassembled WGS sequence"/>
</dbReference>
<keyword evidence="3" id="KW-0057">Aromatic amino acid biosynthesis</keyword>
<dbReference type="InterPro" id="IPR036291">
    <property type="entry name" value="NAD(P)-bd_dom_sf"/>
</dbReference>
<feature type="domain" description="Shikimate dehydrogenase substrate binding N-terminal" evidence="4">
    <location>
        <begin position="6"/>
        <end position="88"/>
    </location>
</feature>
<dbReference type="InterPro" id="IPR046346">
    <property type="entry name" value="Aminoacid_DH-like_N_sf"/>
</dbReference>
<dbReference type="Gene3D" id="3.40.50.10860">
    <property type="entry name" value="Leucine Dehydrogenase, chain A, domain 1"/>
    <property type="match status" value="1"/>
</dbReference>
<evidence type="ECO:0000256" key="1">
    <source>
        <dbReference type="ARBA" id="ARBA00004871"/>
    </source>
</evidence>
<dbReference type="SUPFAM" id="SSF51735">
    <property type="entry name" value="NAD(P)-binding Rossmann-fold domains"/>
    <property type="match status" value="1"/>
</dbReference>
<accession>A0ABV5CD76</accession>
<evidence type="ECO:0000256" key="2">
    <source>
        <dbReference type="ARBA" id="ARBA00023002"/>
    </source>
</evidence>
<proteinExistence type="predicted"/>
<reference evidence="5 6" key="1">
    <citation type="submission" date="2024-04" db="EMBL/GenBank/DDBJ databases">
        <title>Albibacterium profundi sp. nov., isolated from sediment of the Challenger Deep of Mariana Trench.</title>
        <authorList>
            <person name="Wang Y."/>
        </authorList>
    </citation>
    <scope>NUCLEOTIDE SEQUENCE [LARGE SCALE GENOMIC DNA]</scope>
    <source>
        <strain evidence="5 6">RHL897</strain>
    </source>
</reference>
<dbReference type="PANTHER" id="PTHR21089">
    <property type="entry name" value="SHIKIMATE DEHYDROGENASE"/>
    <property type="match status" value="1"/>
</dbReference>
<dbReference type="InterPro" id="IPR022893">
    <property type="entry name" value="Shikimate_DH_fam"/>
</dbReference>
<evidence type="ECO:0000313" key="5">
    <source>
        <dbReference type="EMBL" id="MFB5945512.1"/>
    </source>
</evidence>
<dbReference type="Pfam" id="PF08501">
    <property type="entry name" value="Shikimate_dh_N"/>
    <property type="match status" value="1"/>
</dbReference>
<evidence type="ECO:0000313" key="6">
    <source>
        <dbReference type="Proteomes" id="UP001580928"/>
    </source>
</evidence>
<gene>
    <name evidence="5" type="ORF">WKR92_06685</name>
</gene>
<dbReference type="RefSeq" id="WP_375557049.1">
    <property type="nucleotide sequence ID" value="NZ_JBBVGT010000002.1"/>
</dbReference>
<organism evidence="5 6">
    <name type="scientific">Albibacterium profundi</name>
    <dbReference type="NCBI Taxonomy" id="3134906"/>
    <lineage>
        <taxon>Bacteria</taxon>
        <taxon>Pseudomonadati</taxon>
        <taxon>Bacteroidota</taxon>
        <taxon>Sphingobacteriia</taxon>
        <taxon>Sphingobacteriales</taxon>
        <taxon>Sphingobacteriaceae</taxon>
        <taxon>Albibacterium</taxon>
    </lineage>
</organism>
<keyword evidence="3" id="KW-0028">Amino-acid biosynthesis</keyword>
<sequence length="259" mass="29737">MKKFGLIGHPLGHSFSKQYYTKKFKELGLVDYQYELYPISRLSEFPLLLRNQPDLCGLNVTIPHKIGILYYLDWISPEAKMVNAVNCIKIINKNPLDDLFSGECSLEPIRLKGFNTDVFGFEESLKPLLKKQHNKALILGNGGAARAVMYVLKKLDIDYQVVSRKATHSQLSYGDLSDAIIQKHPLIINTTPVGTYPDVHKHLDLPFHRIGERHLLYDLIYNPQETEFLKRGRENGATVKNGQEMLELQAEKNWEIWQS</sequence>
<dbReference type="PANTHER" id="PTHR21089:SF1">
    <property type="entry name" value="BIFUNCTIONAL 3-DEHYDROQUINATE DEHYDRATASE_SHIKIMATE DEHYDROGENASE, CHLOROPLASTIC"/>
    <property type="match status" value="1"/>
</dbReference>
<comment type="caution">
    <text evidence="5">The sequence shown here is derived from an EMBL/GenBank/DDBJ whole genome shotgun (WGS) entry which is preliminary data.</text>
</comment>
<evidence type="ECO:0000259" key="4">
    <source>
        <dbReference type="Pfam" id="PF08501"/>
    </source>
</evidence>
<dbReference type="Gene3D" id="3.40.50.720">
    <property type="entry name" value="NAD(P)-binding Rossmann-like Domain"/>
    <property type="match status" value="1"/>
</dbReference>
<dbReference type="CDD" id="cd01065">
    <property type="entry name" value="NAD_bind_Shikimate_DH"/>
    <property type="match status" value="1"/>
</dbReference>
<comment type="pathway">
    <text evidence="1">Metabolic intermediate biosynthesis; chorismate biosynthesis; chorismate from D-erythrose 4-phosphate and phosphoenolpyruvate: step 4/7.</text>
</comment>
<keyword evidence="6" id="KW-1185">Reference proteome</keyword>
<dbReference type="SUPFAM" id="SSF53223">
    <property type="entry name" value="Aminoacid dehydrogenase-like, N-terminal domain"/>
    <property type="match status" value="1"/>
</dbReference>